<dbReference type="PANTHER" id="PTHR42770">
    <property type="entry name" value="AMINO ACID TRANSPORTER-RELATED"/>
    <property type="match status" value="1"/>
</dbReference>
<keyword evidence="9" id="KW-1185">Reference proteome</keyword>
<feature type="transmembrane region" description="Helical" evidence="6">
    <location>
        <begin position="337"/>
        <end position="356"/>
    </location>
</feature>
<dbReference type="EMBL" id="BAAAMN010000015">
    <property type="protein sequence ID" value="GAA2031463.1"/>
    <property type="molecule type" value="Genomic_DNA"/>
</dbReference>
<reference evidence="9" key="1">
    <citation type="journal article" date="2019" name="Int. J. Syst. Evol. Microbiol.">
        <title>The Global Catalogue of Microorganisms (GCM) 10K type strain sequencing project: providing services to taxonomists for standard genome sequencing and annotation.</title>
        <authorList>
            <consortium name="The Broad Institute Genomics Platform"/>
            <consortium name="The Broad Institute Genome Sequencing Center for Infectious Disease"/>
            <person name="Wu L."/>
            <person name="Ma J."/>
        </authorList>
    </citation>
    <scope>NUCLEOTIDE SEQUENCE [LARGE SCALE GENOMIC DNA]</scope>
    <source>
        <strain evidence="9">JCM 13595</strain>
    </source>
</reference>
<gene>
    <name evidence="8" type="ORF">GCM10009720_09640</name>
</gene>
<dbReference type="Proteomes" id="UP001501461">
    <property type="component" value="Unassembled WGS sequence"/>
</dbReference>
<protein>
    <submittedName>
        <fullName evidence="8">Amino acid permease</fullName>
    </submittedName>
</protein>
<feature type="transmembrane region" description="Helical" evidence="6">
    <location>
        <begin position="160"/>
        <end position="180"/>
    </location>
</feature>
<organism evidence="8 9">
    <name type="scientific">Yaniella flava</name>
    <dbReference type="NCBI Taxonomy" id="287930"/>
    <lineage>
        <taxon>Bacteria</taxon>
        <taxon>Bacillati</taxon>
        <taxon>Actinomycetota</taxon>
        <taxon>Actinomycetes</taxon>
        <taxon>Micrococcales</taxon>
        <taxon>Micrococcaceae</taxon>
        <taxon>Yaniella</taxon>
    </lineage>
</organism>
<dbReference type="InterPro" id="IPR004841">
    <property type="entry name" value="AA-permease/SLC12A_dom"/>
</dbReference>
<feature type="transmembrane region" description="Helical" evidence="6">
    <location>
        <begin position="57"/>
        <end position="74"/>
    </location>
</feature>
<feature type="transmembrane region" description="Helical" evidence="6">
    <location>
        <begin position="419"/>
        <end position="437"/>
    </location>
</feature>
<evidence type="ECO:0000256" key="2">
    <source>
        <dbReference type="ARBA" id="ARBA00022692"/>
    </source>
</evidence>
<feature type="transmembrane region" description="Helical" evidence="6">
    <location>
        <begin position="238"/>
        <end position="261"/>
    </location>
</feature>
<feature type="transmembrane region" description="Helical" evidence="6">
    <location>
        <begin position="362"/>
        <end position="383"/>
    </location>
</feature>
<keyword evidence="2 6" id="KW-0812">Transmembrane</keyword>
<dbReference type="PANTHER" id="PTHR42770:SF8">
    <property type="entry name" value="PUTRESCINE IMPORTER PUUP"/>
    <property type="match status" value="1"/>
</dbReference>
<dbReference type="Pfam" id="PF00324">
    <property type="entry name" value="AA_permease"/>
    <property type="match status" value="1"/>
</dbReference>
<evidence type="ECO:0000313" key="8">
    <source>
        <dbReference type="EMBL" id="GAA2031463.1"/>
    </source>
</evidence>
<dbReference type="PIRSF" id="PIRSF006060">
    <property type="entry name" value="AA_transporter"/>
    <property type="match status" value="1"/>
</dbReference>
<evidence type="ECO:0000256" key="3">
    <source>
        <dbReference type="ARBA" id="ARBA00022989"/>
    </source>
</evidence>
<dbReference type="InterPro" id="IPR050367">
    <property type="entry name" value="APC_superfamily"/>
</dbReference>
<evidence type="ECO:0000313" key="9">
    <source>
        <dbReference type="Proteomes" id="UP001501461"/>
    </source>
</evidence>
<comment type="caution">
    <text evidence="8">The sequence shown here is derived from an EMBL/GenBank/DDBJ whole genome shotgun (WGS) entry which is preliminary data.</text>
</comment>
<dbReference type="Gene3D" id="1.20.1740.10">
    <property type="entry name" value="Amino acid/polyamine transporter I"/>
    <property type="match status" value="1"/>
</dbReference>
<feature type="transmembrane region" description="Helical" evidence="6">
    <location>
        <begin position="133"/>
        <end position="153"/>
    </location>
</feature>
<evidence type="ECO:0000256" key="4">
    <source>
        <dbReference type="ARBA" id="ARBA00023136"/>
    </source>
</evidence>
<feature type="compositionally biased region" description="Basic and acidic residues" evidence="5">
    <location>
        <begin position="464"/>
        <end position="473"/>
    </location>
</feature>
<accession>A0ABP5FQC8</accession>
<feature type="transmembrane region" description="Helical" evidence="6">
    <location>
        <begin position="200"/>
        <end position="218"/>
    </location>
</feature>
<evidence type="ECO:0000256" key="5">
    <source>
        <dbReference type="SAM" id="MobiDB-lite"/>
    </source>
</evidence>
<evidence type="ECO:0000256" key="6">
    <source>
        <dbReference type="SAM" id="Phobius"/>
    </source>
</evidence>
<keyword evidence="3 6" id="KW-1133">Transmembrane helix</keyword>
<sequence>MTSVAGPKRLIPARPPVKLRRVLGVASLTLFGLAYMVPLTIFSSLGPVAQVTDNGVAGAYIITLIVMLFTALSYGKMAQRYPVAGSAYSYSQKAFGGGTGFVTGWTLMLDYLLLPMLNYLLIGLYMATYIPAVPFWVWVIGGVGLVTILNVIGIKSVTTYNGLVVALQVIFAVVFIALTITTVSGQELPSLSVAFTGEDGTGALFTGAAILCLSFLGFDAVSTLSEEAKQPKRDIPRAIMLVTFIGGATFIILSFVSYLLIPDWRSFENIDTASAEVIAAAGGVWLSNFFAAMLIAGATGSALASQASVSRILYTMGRNGVLPRRVFGVLNKRFQTPVRATLFVSAVGLLAIVLPLDFVITIVSFGALAAFTMVNLAVIKKFYFDDKLRSGRETFKYLILPGTGFLLTIWLWTSLPGNALVIGGLWMLLGLIYLVALTKGFRVKPPRLDDESDELSTPETETVGSRESEHTAP</sequence>
<feature type="domain" description="Amino acid permease/ SLC12A" evidence="7">
    <location>
        <begin position="29"/>
        <end position="379"/>
    </location>
</feature>
<name>A0ABP5FQC8_9MICC</name>
<feature type="transmembrane region" description="Helical" evidence="6">
    <location>
        <begin position="21"/>
        <end position="45"/>
    </location>
</feature>
<keyword evidence="4 6" id="KW-0472">Membrane</keyword>
<proteinExistence type="predicted"/>
<feature type="transmembrane region" description="Helical" evidence="6">
    <location>
        <begin position="94"/>
        <end position="113"/>
    </location>
</feature>
<evidence type="ECO:0000259" key="7">
    <source>
        <dbReference type="Pfam" id="PF00324"/>
    </source>
</evidence>
<feature type="region of interest" description="Disordered" evidence="5">
    <location>
        <begin position="447"/>
        <end position="473"/>
    </location>
</feature>
<evidence type="ECO:0000256" key="1">
    <source>
        <dbReference type="ARBA" id="ARBA00004141"/>
    </source>
</evidence>
<comment type="subcellular location">
    <subcellularLocation>
        <location evidence="1">Membrane</location>
        <topology evidence="1">Multi-pass membrane protein</topology>
    </subcellularLocation>
</comment>
<dbReference type="RefSeq" id="WP_343956476.1">
    <property type="nucleotide sequence ID" value="NZ_BAAAMN010000015.1"/>
</dbReference>
<feature type="transmembrane region" description="Helical" evidence="6">
    <location>
        <begin position="395"/>
        <end position="413"/>
    </location>
</feature>